<organism evidence="1 2">
    <name type="scientific">Polaribacter cellanae</name>
    <dbReference type="NCBI Taxonomy" id="2818493"/>
    <lineage>
        <taxon>Bacteria</taxon>
        <taxon>Pseudomonadati</taxon>
        <taxon>Bacteroidota</taxon>
        <taxon>Flavobacteriia</taxon>
        <taxon>Flavobacteriales</taxon>
        <taxon>Flavobacteriaceae</taxon>
    </lineage>
</organism>
<proteinExistence type="predicted"/>
<keyword evidence="2" id="KW-1185">Reference proteome</keyword>
<dbReference type="EMBL" id="CP071869">
    <property type="protein sequence ID" value="QTE21989.1"/>
    <property type="molecule type" value="Genomic_DNA"/>
</dbReference>
<dbReference type="KEGG" id="pcea:J3359_14390"/>
<dbReference type="RefSeq" id="WP_208077607.1">
    <property type="nucleotide sequence ID" value="NZ_CP071869.1"/>
</dbReference>
<dbReference type="Proteomes" id="UP000663920">
    <property type="component" value="Chromosome"/>
</dbReference>
<name>A0A975H6J7_9FLAO</name>
<evidence type="ECO:0000313" key="2">
    <source>
        <dbReference type="Proteomes" id="UP000663920"/>
    </source>
</evidence>
<evidence type="ECO:0000313" key="1">
    <source>
        <dbReference type="EMBL" id="QTE21989.1"/>
    </source>
</evidence>
<sequence length="130" mass="15347">MKKKKNIRFCPNSDALKGSLVLGYVENEKVEYFNEKVYVDKNLKAIIKNKENEVRKYIRFTHPCMKSSCKHWNNKCQIPESFSSLNNKGDELNTLKKCVIQDECQWFSQRSYQACANCQYILNYTKDITI</sequence>
<accession>A0A975H6J7</accession>
<dbReference type="AlphaFoldDB" id="A0A975H6J7"/>
<protein>
    <submittedName>
        <fullName evidence="1">Uncharacterized protein</fullName>
    </submittedName>
</protein>
<reference evidence="1 2" key="1">
    <citation type="submission" date="2021-03" db="EMBL/GenBank/DDBJ databases">
        <title>Complete genome of Polaribacter_sp.SM13.</title>
        <authorList>
            <person name="Jeong S.W."/>
            <person name="Bae J.W."/>
        </authorList>
    </citation>
    <scope>NUCLEOTIDE SEQUENCE [LARGE SCALE GENOMIC DNA]</scope>
    <source>
        <strain evidence="1 2">SM13</strain>
    </source>
</reference>
<gene>
    <name evidence="1" type="ORF">J3359_14390</name>
</gene>